<sequence>MSSLLLEKIESIKILDFDYYERNKLINVYYSIS</sequence>
<dbReference type="AlphaFoldDB" id="A0A1M4UD44"/>
<name>A0A1M4UD44_9FLAO</name>
<proteinExistence type="predicted"/>
<protein>
    <submittedName>
        <fullName evidence="1">Uncharacterized protein</fullName>
    </submittedName>
</protein>
<organism evidence="1 2">
    <name type="scientific">Chryseobacterium arachidis</name>
    <dbReference type="NCBI Taxonomy" id="1416778"/>
    <lineage>
        <taxon>Bacteria</taxon>
        <taxon>Pseudomonadati</taxon>
        <taxon>Bacteroidota</taxon>
        <taxon>Flavobacteriia</taxon>
        <taxon>Flavobacteriales</taxon>
        <taxon>Weeksellaceae</taxon>
        <taxon>Chryseobacterium group</taxon>
        <taxon>Chryseobacterium</taxon>
    </lineage>
</organism>
<gene>
    <name evidence="1" type="ORF">SAMN05443633_101473</name>
</gene>
<dbReference type="EMBL" id="FQUT01000001">
    <property type="protein sequence ID" value="SHE54781.1"/>
    <property type="molecule type" value="Genomic_DNA"/>
</dbReference>
<evidence type="ECO:0000313" key="1">
    <source>
        <dbReference type="EMBL" id="SHE54781.1"/>
    </source>
</evidence>
<dbReference type="Proteomes" id="UP000184518">
    <property type="component" value="Unassembled WGS sequence"/>
</dbReference>
<evidence type="ECO:0000313" key="2">
    <source>
        <dbReference type="Proteomes" id="UP000184518"/>
    </source>
</evidence>
<keyword evidence="2" id="KW-1185">Reference proteome</keyword>
<accession>A0A1M4UD44</accession>
<reference evidence="2" key="1">
    <citation type="submission" date="2016-11" db="EMBL/GenBank/DDBJ databases">
        <authorList>
            <person name="Varghese N."/>
            <person name="Submissions S."/>
        </authorList>
    </citation>
    <scope>NUCLEOTIDE SEQUENCE [LARGE SCALE GENOMIC DNA]</scope>
    <source>
        <strain evidence="2">DSM 27619</strain>
    </source>
</reference>